<evidence type="ECO:0000256" key="6">
    <source>
        <dbReference type="ARBA" id="ARBA00022679"/>
    </source>
</evidence>
<dbReference type="PROSITE" id="PS00600">
    <property type="entry name" value="AA_TRANSFER_CLASS_3"/>
    <property type="match status" value="1"/>
</dbReference>
<sequence length="441" mass="48735">MSRLYRFISLLPRPSQQLSLRLPTSRAFSGIIPKVAGINKSKQVVEDYDKYVAQNYTPLKDVVIARGEGVYVYDIEGRRYYDFLTGYSAMNQGHRHPKILAALKEQADRLTLTGRCYYNDMLGKYAKYATELLGYDRLLPMNGGVEASESSIKMSRRWGYEVKGVPDNEAKVILCRGNFWGRSIAAASSSTDPSCFMGYGPFVPGFELIPFNDIPALEHALKDQHVVAFMVEPIQGEAGIIVPDKGYLSKARELCTKNNVLLICDEIQCGLGRSGKMLASEYESVRPDILVLGKALSGGFMPISAVLADDQYMSMMKSGTHGSTFGGNPLASALAIASLRAIVEGGMCENAYKMGEIFRKEAATFRRDIIRDVRGMGLFNAIELNPNCGVSASTVNEKLRDHGILSKSTHEYTFRMAPALTINEEQLMDALSLMKKALEEC</sequence>
<comment type="similarity">
    <text evidence="3 8">Belongs to the class-III pyridoxal-phosphate-dependent aminotransferase family.</text>
</comment>
<dbReference type="FunFam" id="3.40.640.10:FF:000011">
    <property type="entry name" value="Ornithine aminotransferase"/>
    <property type="match status" value="1"/>
</dbReference>
<dbReference type="InterPro" id="IPR049704">
    <property type="entry name" value="Aminotrans_3_PPA_site"/>
</dbReference>
<comment type="caution">
    <text evidence="10">The sequence shown here is derived from an EMBL/GenBank/DDBJ whole genome shotgun (WGS) entry which is preliminary data.</text>
</comment>
<dbReference type="InterPro" id="IPR010164">
    <property type="entry name" value="Orn_aminotrans"/>
</dbReference>
<dbReference type="NCBIfam" id="TIGR01885">
    <property type="entry name" value="Orn_aminotrans"/>
    <property type="match status" value="1"/>
</dbReference>
<dbReference type="AlphaFoldDB" id="A0AAV7KH94"/>
<dbReference type="PIRSF" id="PIRSF000521">
    <property type="entry name" value="Transaminase_4ab_Lys_Orn"/>
    <property type="match status" value="1"/>
</dbReference>
<evidence type="ECO:0000256" key="8">
    <source>
        <dbReference type="RuleBase" id="RU003560"/>
    </source>
</evidence>
<evidence type="ECO:0000313" key="10">
    <source>
        <dbReference type="EMBL" id="KAI6660513.1"/>
    </source>
</evidence>
<evidence type="ECO:0000256" key="3">
    <source>
        <dbReference type="ARBA" id="ARBA00008954"/>
    </source>
</evidence>
<dbReference type="GO" id="GO:0010121">
    <property type="term" value="P:L-arginine catabolic process to proline via ornithine"/>
    <property type="evidence" value="ECO:0007669"/>
    <property type="project" value="TreeGrafter"/>
</dbReference>
<dbReference type="GO" id="GO:0004587">
    <property type="term" value="F:ornithine aminotransferase activity"/>
    <property type="evidence" value="ECO:0007669"/>
    <property type="project" value="UniProtKB-EC"/>
</dbReference>
<evidence type="ECO:0000313" key="11">
    <source>
        <dbReference type="Proteomes" id="UP001165289"/>
    </source>
</evidence>
<evidence type="ECO:0000256" key="5">
    <source>
        <dbReference type="ARBA" id="ARBA00022576"/>
    </source>
</evidence>
<comment type="catalytic activity">
    <reaction evidence="9">
        <text>a 2-oxocarboxylate + L-ornithine = L-glutamate 5-semialdehyde + an L-alpha-amino acid</text>
        <dbReference type="Rhea" id="RHEA:13877"/>
        <dbReference type="ChEBI" id="CHEBI:35179"/>
        <dbReference type="ChEBI" id="CHEBI:46911"/>
        <dbReference type="ChEBI" id="CHEBI:58066"/>
        <dbReference type="ChEBI" id="CHEBI:59869"/>
        <dbReference type="EC" id="2.6.1.13"/>
    </reaction>
</comment>
<dbReference type="GO" id="GO:0019544">
    <property type="term" value="P:L-arginine catabolic process to L-glutamate"/>
    <property type="evidence" value="ECO:0007669"/>
    <property type="project" value="TreeGrafter"/>
</dbReference>
<dbReference type="GO" id="GO:0030170">
    <property type="term" value="F:pyridoxal phosphate binding"/>
    <property type="evidence" value="ECO:0007669"/>
    <property type="project" value="InterPro"/>
</dbReference>
<dbReference type="PANTHER" id="PTHR11986:SF18">
    <property type="entry name" value="ORNITHINE AMINOTRANSFERASE, MITOCHONDRIAL"/>
    <property type="match status" value="1"/>
</dbReference>
<keyword evidence="5 9" id="KW-0032">Aminotransferase</keyword>
<evidence type="ECO:0000256" key="7">
    <source>
        <dbReference type="ARBA" id="ARBA00022898"/>
    </source>
</evidence>
<dbReference type="EMBL" id="JAKMXF010000033">
    <property type="protein sequence ID" value="KAI6660513.1"/>
    <property type="molecule type" value="Genomic_DNA"/>
</dbReference>
<accession>A0AAV7KH94</accession>
<evidence type="ECO:0000256" key="9">
    <source>
        <dbReference type="RuleBase" id="RU365036"/>
    </source>
</evidence>
<keyword evidence="6 9" id="KW-0808">Transferase</keyword>
<dbReference type="GO" id="GO:0042802">
    <property type="term" value="F:identical protein binding"/>
    <property type="evidence" value="ECO:0007669"/>
    <property type="project" value="TreeGrafter"/>
</dbReference>
<dbReference type="InterPro" id="IPR050103">
    <property type="entry name" value="Class-III_PLP-dep_AT"/>
</dbReference>
<keyword evidence="11" id="KW-1185">Reference proteome</keyword>
<comment type="cofactor">
    <cofactor evidence="1 9">
        <name>pyridoxal 5'-phosphate</name>
        <dbReference type="ChEBI" id="CHEBI:597326"/>
    </cofactor>
</comment>
<dbReference type="CDD" id="cd00610">
    <property type="entry name" value="OAT_like"/>
    <property type="match status" value="1"/>
</dbReference>
<evidence type="ECO:0000256" key="2">
    <source>
        <dbReference type="ARBA" id="ARBA00004998"/>
    </source>
</evidence>
<name>A0AAV7KH94_9METZ</name>
<comment type="pathway">
    <text evidence="2 9">Amino-acid biosynthesis; L-proline biosynthesis; L-glutamate 5-semialdehyde from L-ornithine: step 1/1.</text>
</comment>
<dbReference type="InterPro" id="IPR015424">
    <property type="entry name" value="PyrdxlP-dep_Trfase"/>
</dbReference>
<dbReference type="EC" id="2.6.1.13" evidence="4 9"/>
<dbReference type="PANTHER" id="PTHR11986">
    <property type="entry name" value="AMINOTRANSFERASE CLASS III"/>
    <property type="match status" value="1"/>
</dbReference>
<proteinExistence type="inferred from homology"/>
<protein>
    <recommendedName>
        <fullName evidence="4 9">Ornithine aminotransferase</fullName>
        <ecNumber evidence="4 9">2.6.1.13</ecNumber>
    </recommendedName>
</protein>
<keyword evidence="7 8" id="KW-0663">Pyridoxal phosphate</keyword>
<dbReference type="Proteomes" id="UP001165289">
    <property type="component" value="Unassembled WGS sequence"/>
</dbReference>
<dbReference type="SUPFAM" id="SSF53383">
    <property type="entry name" value="PLP-dependent transferases"/>
    <property type="match status" value="1"/>
</dbReference>
<reference evidence="10 11" key="1">
    <citation type="journal article" date="2023" name="BMC Biol.">
        <title>The compact genome of the sponge Oopsacas minuta (Hexactinellida) is lacking key metazoan core genes.</title>
        <authorList>
            <person name="Santini S."/>
            <person name="Schenkelaars Q."/>
            <person name="Jourda C."/>
            <person name="Duchesne M."/>
            <person name="Belahbib H."/>
            <person name="Rocher C."/>
            <person name="Selva M."/>
            <person name="Riesgo A."/>
            <person name="Vervoort M."/>
            <person name="Leys S.P."/>
            <person name="Kodjabachian L."/>
            <person name="Le Bivic A."/>
            <person name="Borchiellini C."/>
            <person name="Claverie J.M."/>
            <person name="Renard E."/>
        </authorList>
    </citation>
    <scope>NUCLEOTIDE SEQUENCE [LARGE SCALE GENOMIC DNA]</scope>
    <source>
        <strain evidence="10">SPO-2</strain>
    </source>
</reference>
<dbReference type="Gene3D" id="3.90.1150.10">
    <property type="entry name" value="Aspartate Aminotransferase, domain 1"/>
    <property type="match status" value="1"/>
</dbReference>
<dbReference type="InterPro" id="IPR015422">
    <property type="entry name" value="PyrdxlP-dep_Trfase_small"/>
</dbReference>
<evidence type="ECO:0000256" key="1">
    <source>
        <dbReference type="ARBA" id="ARBA00001933"/>
    </source>
</evidence>
<dbReference type="Pfam" id="PF00202">
    <property type="entry name" value="Aminotran_3"/>
    <property type="match status" value="1"/>
</dbReference>
<evidence type="ECO:0000256" key="4">
    <source>
        <dbReference type="ARBA" id="ARBA00012924"/>
    </source>
</evidence>
<dbReference type="InterPro" id="IPR015421">
    <property type="entry name" value="PyrdxlP-dep_Trfase_major"/>
</dbReference>
<dbReference type="InterPro" id="IPR005814">
    <property type="entry name" value="Aminotrans_3"/>
</dbReference>
<dbReference type="Gene3D" id="3.40.640.10">
    <property type="entry name" value="Type I PLP-dependent aspartate aminotransferase-like (Major domain)"/>
    <property type="match status" value="1"/>
</dbReference>
<gene>
    <name evidence="10" type="ORF">LOD99_14097</name>
</gene>
<dbReference type="GO" id="GO:0005737">
    <property type="term" value="C:cytoplasm"/>
    <property type="evidence" value="ECO:0007669"/>
    <property type="project" value="TreeGrafter"/>
</dbReference>
<organism evidence="10 11">
    <name type="scientific">Oopsacas minuta</name>
    <dbReference type="NCBI Taxonomy" id="111878"/>
    <lineage>
        <taxon>Eukaryota</taxon>
        <taxon>Metazoa</taxon>
        <taxon>Porifera</taxon>
        <taxon>Hexactinellida</taxon>
        <taxon>Hexasterophora</taxon>
        <taxon>Lyssacinosida</taxon>
        <taxon>Leucopsacidae</taxon>
        <taxon>Oopsacas</taxon>
    </lineage>
</organism>